<proteinExistence type="predicted"/>
<keyword evidence="1" id="KW-0472">Membrane</keyword>
<sequence>MIGLVWTPSTIVVALVIAVLAVLAVRRIATRGLCDCHDHCGDSDSPRSGCGSCHGCSGCGSVECMVADMDKALR</sequence>
<dbReference type="AlphaFoldDB" id="A0A6N6NQH7"/>
<protein>
    <recommendedName>
        <fullName evidence="4">FeoB-associated Cys-rich membrane protein</fullName>
    </recommendedName>
</protein>
<dbReference type="GeneID" id="98657216"/>
<accession>A0A6N6NQH7</accession>
<keyword evidence="3" id="KW-1185">Reference proteome</keyword>
<feature type="transmembrane region" description="Helical" evidence="1">
    <location>
        <begin position="6"/>
        <end position="25"/>
    </location>
</feature>
<keyword evidence="1" id="KW-1133">Transmembrane helix</keyword>
<comment type="caution">
    <text evidence="2">The sequence shown here is derived from an EMBL/GenBank/DDBJ whole genome shotgun (WGS) entry which is preliminary data.</text>
</comment>
<dbReference type="Proteomes" id="UP000468668">
    <property type="component" value="Unassembled WGS sequence"/>
</dbReference>
<dbReference type="RefSeq" id="WP_158048826.1">
    <property type="nucleotide sequence ID" value="NZ_WAJR01000003.1"/>
</dbReference>
<evidence type="ECO:0000313" key="3">
    <source>
        <dbReference type="Proteomes" id="UP000468668"/>
    </source>
</evidence>
<dbReference type="EMBL" id="WAJR01000003">
    <property type="protein sequence ID" value="KAB1642017.1"/>
    <property type="molecule type" value="Genomic_DNA"/>
</dbReference>
<evidence type="ECO:0000313" key="2">
    <source>
        <dbReference type="EMBL" id="KAB1642017.1"/>
    </source>
</evidence>
<reference evidence="2 3" key="1">
    <citation type="submission" date="2019-09" db="EMBL/GenBank/DDBJ databases">
        <title>Whole genome shotgun sequencing (WGS) of Ellagibacter isourolithinifaciens DSM 104140(T) and Adlercreutzia muris DSM 29508(T).</title>
        <authorList>
            <person name="Stoll D.A."/>
            <person name="Danylec N."/>
            <person name="Huch M."/>
        </authorList>
    </citation>
    <scope>NUCLEOTIDE SEQUENCE [LARGE SCALE GENOMIC DNA]</scope>
    <source>
        <strain evidence="2 3">DSM 104140</strain>
    </source>
</reference>
<keyword evidence="1" id="KW-0812">Transmembrane</keyword>
<gene>
    <name evidence="2" type="ORF">F8C90_02225</name>
</gene>
<evidence type="ECO:0000256" key="1">
    <source>
        <dbReference type="SAM" id="Phobius"/>
    </source>
</evidence>
<organism evidence="2 3">
    <name type="scientific">Ellagibacter isourolithinifaciens</name>
    <dbReference type="NCBI Taxonomy" id="2137581"/>
    <lineage>
        <taxon>Bacteria</taxon>
        <taxon>Bacillati</taxon>
        <taxon>Actinomycetota</taxon>
        <taxon>Coriobacteriia</taxon>
        <taxon>Eggerthellales</taxon>
        <taxon>Eggerthellaceae</taxon>
        <taxon>Ellagibacter</taxon>
    </lineage>
</organism>
<evidence type="ECO:0008006" key="4">
    <source>
        <dbReference type="Google" id="ProtNLM"/>
    </source>
</evidence>
<name>A0A6N6NQH7_9ACTN</name>